<protein>
    <submittedName>
        <fullName evidence="1">Bicarbonate transport ATP-binding protein CmpC</fullName>
    </submittedName>
</protein>
<keyword evidence="1" id="KW-0547">Nucleotide-binding</keyword>
<dbReference type="GO" id="GO:0005524">
    <property type="term" value="F:ATP binding"/>
    <property type="evidence" value="ECO:0007669"/>
    <property type="project" value="UniProtKB-KW"/>
</dbReference>
<keyword evidence="1" id="KW-0067">ATP-binding</keyword>
<accession>A0ABR3KCQ5</accession>
<name>A0ABR3KCQ5_TRISP</name>
<comment type="caution">
    <text evidence="1">The sequence shown here is derived from an EMBL/GenBank/DDBJ whole genome shotgun (WGS) entry which is preliminary data.</text>
</comment>
<evidence type="ECO:0000313" key="1">
    <source>
        <dbReference type="EMBL" id="KAL1235188.1"/>
    </source>
</evidence>
<reference evidence="1 2" key="1">
    <citation type="submission" date="2024-07" db="EMBL/GenBank/DDBJ databases">
        <title>Enhanced genomic and transcriptomic resources for Trichinella pseudospiralis and T. spiralis underpin the discovery of pronounced molecular differences between stages and species.</title>
        <authorList>
            <person name="Pasi K.K."/>
            <person name="La Rosa G."/>
            <person name="Gomez-Morales M.A."/>
            <person name="Tosini F."/>
            <person name="Sumanam S."/>
            <person name="Young N.D."/>
            <person name="Chang B.C."/>
            <person name="Robin G.B."/>
        </authorList>
    </citation>
    <scope>NUCLEOTIDE SEQUENCE [LARGE SCALE GENOMIC DNA]</scope>
    <source>
        <strain evidence="1">ISS534</strain>
    </source>
</reference>
<organism evidence="1 2">
    <name type="scientific">Trichinella spiralis</name>
    <name type="common">Trichina worm</name>
    <dbReference type="NCBI Taxonomy" id="6334"/>
    <lineage>
        <taxon>Eukaryota</taxon>
        <taxon>Metazoa</taxon>
        <taxon>Ecdysozoa</taxon>
        <taxon>Nematoda</taxon>
        <taxon>Enoplea</taxon>
        <taxon>Dorylaimia</taxon>
        <taxon>Trichinellida</taxon>
        <taxon>Trichinellidae</taxon>
        <taxon>Trichinella</taxon>
    </lineage>
</organism>
<dbReference type="EMBL" id="JBEUSY010000380">
    <property type="protein sequence ID" value="KAL1235188.1"/>
    <property type="molecule type" value="Genomic_DNA"/>
</dbReference>
<dbReference type="Proteomes" id="UP001558632">
    <property type="component" value="Unassembled WGS sequence"/>
</dbReference>
<gene>
    <name evidence="1" type="ORF">TSPI_07099</name>
</gene>
<proteinExistence type="predicted"/>
<sequence>MIESVQLFFNSRLQQNTFFIDVELTGRLPTMLIRRHCRYNYFFDQCRILALNYAINYSLKTPLGLFKAMRNLT</sequence>
<keyword evidence="2" id="KW-1185">Reference proteome</keyword>
<evidence type="ECO:0000313" key="2">
    <source>
        <dbReference type="Proteomes" id="UP001558632"/>
    </source>
</evidence>